<organism evidence="7 8">
    <name type="scientific">Nocardioides renjunii</name>
    <dbReference type="NCBI Taxonomy" id="3095075"/>
    <lineage>
        <taxon>Bacteria</taxon>
        <taxon>Bacillati</taxon>
        <taxon>Actinomycetota</taxon>
        <taxon>Actinomycetes</taxon>
        <taxon>Propionibacteriales</taxon>
        <taxon>Nocardioidaceae</taxon>
        <taxon>Nocardioides</taxon>
    </lineage>
</organism>
<accession>A0ABU5KBS5</accession>
<dbReference type="PANTHER" id="PTHR30055:SF148">
    <property type="entry name" value="TETR-FAMILY TRANSCRIPTIONAL REGULATOR"/>
    <property type="match status" value="1"/>
</dbReference>
<protein>
    <submittedName>
        <fullName evidence="7">TetR/AcrR family transcriptional regulator</fullName>
    </submittedName>
</protein>
<evidence type="ECO:0000256" key="4">
    <source>
        <dbReference type="PROSITE-ProRule" id="PRU00335"/>
    </source>
</evidence>
<dbReference type="PANTHER" id="PTHR30055">
    <property type="entry name" value="HTH-TYPE TRANSCRIPTIONAL REGULATOR RUTR"/>
    <property type="match status" value="1"/>
</dbReference>
<dbReference type="InterPro" id="IPR050109">
    <property type="entry name" value="HTH-type_TetR-like_transc_reg"/>
</dbReference>
<proteinExistence type="predicted"/>
<dbReference type="InterPro" id="IPR001647">
    <property type="entry name" value="HTH_TetR"/>
</dbReference>
<evidence type="ECO:0000256" key="1">
    <source>
        <dbReference type="ARBA" id="ARBA00023015"/>
    </source>
</evidence>
<dbReference type="PROSITE" id="PS50977">
    <property type="entry name" value="HTH_TETR_2"/>
    <property type="match status" value="1"/>
</dbReference>
<dbReference type="InterPro" id="IPR009057">
    <property type="entry name" value="Homeodomain-like_sf"/>
</dbReference>
<evidence type="ECO:0000256" key="2">
    <source>
        <dbReference type="ARBA" id="ARBA00023125"/>
    </source>
</evidence>
<feature type="compositionally biased region" description="Basic and acidic residues" evidence="5">
    <location>
        <begin position="1"/>
        <end position="10"/>
    </location>
</feature>
<dbReference type="Pfam" id="PF00440">
    <property type="entry name" value="TetR_N"/>
    <property type="match status" value="1"/>
</dbReference>
<dbReference type="Gene3D" id="1.10.357.10">
    <property type="entry name" value="Tetracycline Repressor, domain 2"/>
    <property type="match status" value="1"/>
</dbReference>
<dbReference type="RefSeq" id="WP_322424487.1">
    <property type="nucleotide sequence ID" value="NZ_JAXQPW010000004.1"/>
</dbReference>
<evidence type="ECO:0000259" key="6">
    <source>
        <dbReference type="PROSITE" id="PS50977"/>
    </source>
</evidence>
<keyword evidence="8" id="KW-1185">Reference proteome</keyword>
<keyword evidence="2 4" id="KW-0238">DNA-binding</keyword>
<keyword evidence="3" id="KW-0804">Transcription</keyword>
<reference evidence="7 8" key="1">
    <citation type="submission" date="2023-11" db="EMBL/GenBank/DDBJ databases">
        <title>Novel species in genus Nocardioides.</title>
        <authorList>
            <person name="Zhou H."/>
        </authorList>
    </citation>
    <scope>NUCLEOTIDE SEQUENCE [LARGE SCALE GENOMIC DNA]</scope>
    <source>
        <strain evidence="7 8">S-58</strain>
    </source>
</reference>
<evidence type="ECO:0000313" key="7">
    <source>
        <dbReference type="EMBL" id="MDZ5662414.1"/>
    </source>
</evidence>
<dbReference type="InterPro" id="IPR036271">
    <property type="entry name" value="Tet_transcr_reg_TetR-rel_C_sf"/>
</dbReference>
<feature type="region of interest" description="Disordered" evidence="5">
    <location>
        <begin position="1"/>
        <end position="23"/>
    </location>
</feature>
<gene>
    <name evidence="7" type="ORF">SFC79_11625</name>
</gene>
<evidence type="ECO:0000256" key="5">
    <source>
        <dbReference type="SAM" id="MobiDB-lite"/>
    </source>
</evidence>
<keyword evidence="1" id="KW-0805">Transcription regulation</keyword>
<sequence length="204" mass="22453">MVGTTHDETGAARVSRPSRPAAETRRRVLDAAAGLIDRLSYDAVTMDAVARASGVGRSTIYRHWPSRRLLVLEAFTHKTDKMTAVTDTGDTVADLRTYLLRLAWCLDFGGAASVVSGLVSEAVQDEDFARMFRATMVRERRRAFIAILLRGQERGQVRADLDVSVTVDALYGAVHHRLLVTRKPIDERFVSALVDVVAAGFAPR</sequence>
<dbReference type="PRINTS" id="PR00455">
    <property type="entry name" value="HTHTETR"/>
</dbReference>
<dbReference type="SUPFAM" id="SSF46689">
    <property type="entry name" value="Homeodomain-like"/>
    <property type="match status" value="1"/>
</dbReference>
<dbReference type="InterPro" id="IPR011075">
    <property type="entry name" value="TetR_C"/>
</dbReference>
<feature type="domain" description="HTH tetR-type" evidence="6">
    <location>
        <begin position="22"/>
        <end position="82"/>
    </location>
</feature>
<dbReference type="Pfam" id="PF16859">
    <property type="entry name" value="TetR_C_11"/>
    <property type="match status" value="1"/>
</dbReference>
<dbReference type="Gene3D" id="1.10.10.60">
    <property type="entry name" value="Homeodomain-like"/>
    <property type="match status" value="1"/>
</dbReference>
<evidence type="ECO:0000256" key="3">
    <source>
        <dbReference type="ARBA" id="ARBA00023163"/>
    </source>
</evidence>
<evidence type="ECO:0000313" key="8">
    <source>
        <dbReference type="Proteomes" id="UP001291999"/>
    </source>
</evidence>
<name>A0ABU5KBS5_9ACTN</name>
<comment type="caution">
    <text evidence="7">The sequence shown here is derived from an EMBL/GenBank/DDBJ whole genome shotgun (WGS) entry which is preliminary data.</text>
</comment>
<dbReference type="Proteomes" id="UP001291999">
    <property type="component" value="Unassembled WGS sequence"/>
</dbReference>
<feature type="compositionally biased region" description="Low complexity" evidence="5">
    <location>
        <begin position="11"/>
        <end position="21"/>
    </location>
</feature>
<feature type="DNA-binding region" description="H-T-H motif" evidence="4">
    <location>
        <begin position="45"/>
        <end position="64"/>
    </location>
</feature>
<dbReference type="EMBL" id="JAXQPW010000004">
    <property type="protein sequence ID" value="MDZ5662414.1"/>
    <property type="molecule type" value="Genomic_DNA"/>
</dbReference>
<dbReference type="SUPFAM" id="SSF48498">
    <property type="entry name" value="Tetracyclin repressor-like, C-terminal domain"/>
    <property type="match status" value="1"/>
</dbReference>